<accession>A0A418QYK4</accession>
<dbReference type="RefSeq" id="WP_119655742.1">
    <property type="nucleotide sequence ID" value="NZ_JBHUOI010000001.1"/>
</dbReference>
<dbReference type="AlphaFoldDB" id="A0A418QYK4"/>
<dbReference type="Proteomes" id="UP000284250">
    <property type="component" value="Unassembled WGS sequence"/>
</dbReference>
<keyword evidence="1" id="KW-0812">Transmembrane</keyword>
<keyword evidence="1" id="KW-1133">Transmembrane helix</keyword>
<keyword evidence="3" id="KW-1185">Reference proteome</keyword>
<evidence type="ECO:0008006" key="4">
    <source>
        <dbReference type="Google" id="ProtNLM"/>
    </source>
</evidence>
<comment type="caution">
    <text evidence="2">The sequence shown here is derived from an EMBL/GenBank/DDBJ whole genome shotgun (WGS) entry which is preliminary data.</text>
</comment>
<proteinExistence type="predicted"/>
<feature type="transmembrane region" description="Helical" evidence="1">
    <location>
        <begin position="37"/>
        <end position="63"/>
    </location>
</feature>
<sequence length="152" mass="17001">MLPALLKYASVFAIGMFKFVAAPIAGVAAGLPMPVVWALSVAGMMTTVILISGVGQVWALHLRRRRQLKGKPLFSRRSRTVVRIYRRFGMVGIAFLTPILFSPVGGTVIATQLHVPRWRILVHMTWSAVLWGFAFTLLAIKFSHLPIFDHYR</sequence>
<organism evidence="2 3">
    <name type="scientific">Hymenobacter rubripertinctus</name>
    <dbReference type="NCBI Taxonomy" id="2029981"/>
    <lineage>
        <taxon>Bacteria</taxon>
        <taxon>Pseudomonadati</taxon>
        <taxon>Bacteroidota</taxon>
        <taxon>Cytophagia</taxon>
        <taxon>Cytophagales</taxon>
        <taxon>Hymenobacteraceae</taxon>
        <taxon>Hymenobacter</taxon>
    </lineage>
</organism>
<feature type="transmembrane region" description="Helical" evidence="1">
    <location>
        <begin position="84"/>
        <end position="101"/>
    </location>
</feature>
<gene>
    <name evidence="2" type="ORF">D0T11_10460</name>
</gene>
<protein>
    <recommendedName>
        <fullName evidence="4">Small multi-drug export protein</fullName>
    </recommendedName>
</protein>
<evidence type="ECO:0000256" key="1">
    <source>
        <dbReference type="SAM" id="Phobius"/>
    </source>
</evidence>
<feature type="transmembrane region" description="Helical" evidence="1">
    <location>
        <begin position="12"/>
        <end position="31"/>
    </location>
</feature>
<reference evidence="2 3" key="1">
    <citation type="submission" date="2019-01" db="EMBL/GenBank/DDBJ databases">
        <title>Hymenobacter humicola sp. nov., isolated from soils in Antarctica.</title>
        <authorList>
            <person name="Sedlacek I."/>
            <person name="Holochova P."/>
            <person name="Kralova S."/>
            <person name="Pantucek R."/>
            <person name="Stankova E."/>
            <person name="Vrbovska V."/>
            <person name="Kristofova L."/>
            <person name="Svec P."/>
            <person name="Busse H.-J."/>
        </authorList>
    </citation>
    <scope>NUCLEOTIDE SEQUENCE [LARGE SCALE GENOMIC DNA]</scope>
    <source>
        <strain evidence="2 3">CCM 8852</strain>
    </source>
</reference>
<evidence type="ECO:0000313" key="2">
    <source>
        <dbReference type="EMBL" id="RIY10266.1"/>
    </source>
</evidence>
<dbReference type="OrthoDB" id="1467737at2"/>
<feature type="transmembrane region" description="Helical" evidence="1">
    <location>
        <begin position="121"/>
        <end position="142"/>
    </location>
</feature>
<evidence type="ECO:0000313" key="3">
    <source>
        <dbReference type="Proteomes" id="UP000284250"/>
    </source>
</evidence>
<dbReference type="EMBL" id="QYCN01000013">
    <property type="protein sequence ID" value="RIY10266.1"/>
    <property type="molecule type" value="Genomic_DNA"/>
</dbReference>
<name>A0A418QYK4_9BACT</name>
<keyword evidence="1" id="KW-0472">Membrane</keyword>